<feature type="compositionally biased region" description="Low complexity" evidence="1">
    <location>
        <begin position="132"/>
        <end position="185"/>
    </location>
</feature>
<comment type="caution">
    <text evidence="3">The sequence shown here is derived from an EMBL/GenBank/DDBJ whole genome shotgun (WGS) entry which is preliminary data.</text>
</comment>
<feature type="compositionally biased region" description="Low complexity" evidence="1">
    <location>
        <begin position="192"/>
        <end position="203"/>
    </location>
</feature>
<organism evidence="3 4">
    <name type="scientific">Nonomuraea montanisoli</name>
    <dbReference type="NCBI Taxonomy" id="2741721"/>
    <lineage>
        <taxon>Bacteria</taxon>
        <taxon>Bacillati</taxon>
        <taxon>Actinomycetota</taxon>
        <taxon>Actinomycetes</taxon>
        <taxon>Streptosporangiales</taxon>
        <taxon>Streptosporangiaceae</taxon>
        <taxon>Nonomuraea</taxon>
    </lineage>
</organism>
<dbReference type="EMBL" id="JABWGN010000018">
    <property type="protein sequence ID" value="NUW37002.1"/>
    <property type="molecule type" value="Genomic_DNA"/>
</dbReference>
<proteinExistence type="predicted"/>
<feature type="region of interest" description="Disordered" evidence="1">
    <location>
        <begin position="130"/>
        <end position="265"/>
    </location>
</feature>
<sequence length="265" mass="28377">MAALAVLAISNTASAGAVQAKPPGDNGDVKVHQWTTPEDDQRDEPHVCVFYLVGFNFDAAEKVSWEIKSWPPTGDRTTVESGTLVLDKRGHGRTADMTLPNGHYKLFWTFEGKKGAPKQKVFWVECEPTPTPTVTPSQTPTPTVTPSQTPTPTVTPSQTPTPTVTPSQTPTPTVTPSQTPTTTVTPTPPSTPTATPTVTSTPTRTPPSTPRPSHTPTRTHPGDGDHGTVTTQDWFTWDEPVTHTQDEPKPAPTPTPVKTDIPVTG</sequence>
<evidence type="ECO:0000256" key="2">
    <source>
        <dbReference type="SAM" id="SignalP"/>
    </source>
</evidence>
<keyword evidence="2" id="KW-0732">Signal</keyword>
<name>A0A7Y6IEV5_9ACTN</name>
<protein>
    <submittedName>
        <fullName evidence="3">Uncharacterized protein</fullName>
    </submittedName>
</protein>
<accession>A0A7Y6IEV5</accession>
<feature type="chain" id="PRO_5039158167" evidence="2">
    <location>
        <begin position="16"/>
        <end position="265"/>
    </location>
</feature>
<keyword evidence="4" id="KW-1185">Reference proteome</keyword>
<dbReference type="AlphaFoldDB" id="A0A7Y6IEV5"/>
<dbReference type="RefSeq" id="WP_175594456.1">
    <property type="nucleotide sequence ID" value="NZ_JABWGN010000018.1"/>
</dbReference>
<evidence type="ECO:0000256" key="1">
    <source>
        <dbReference type="SAM" id="MobiDB-lite"/>
    </source>
</evidence>
<feature type="compositionally biased region" description="Basic and acidic residues" evidence="1">
    <location>
        <begin position="240"/>
        <end position="249"/>
    </location>
</feature>
<reference evidence="3 4" key="1">
    <citation type="submission" date="2020-06" db="EMBL/GenBank/DDBJ databases">
        <title>Nonomuraea sp. SMC257, a novel actinomycete isolated from soil.</title>
        <authorList>
            <person name="Chanama M."/>
        </authorList>
    </citation>
    <scope>NUCLEOTIDE SEQUENCE [LARGE SCALE GENOMIC DNA]</scope>
    <source>
        <strain evidence="3 4">SMC257</strain>
    </source>
</reference>
<feature type="signal peptide" evidence="2">
    <location>
        <begin position="1"/>
        <end position="15"/>
    </location>
</feature>
<gene>
    <name evidence="3" type="ORF">HTZ77_37215</name>
</gene>
<dbReference type="Proteomes" id="UP000586042">
    <property type="component" value="Unassembled WGS sequence"/>
</dbReference>
<evidence type="ECO:0000313" key="3">
    <source>
        <dbReference type="EMBL" id="NUW37002.1"/>
    </source>
</evidence>
<evidence type="ECO:0000313" key="4">
    <source>
        <dbReference type="Proteomes" id="UP000586042"/>
    </source>
</evidence>